<evidence type="ECO:0000313" key="2">
    <source>
        <dbReference type="RefSeq" id="XP_004502757.1"/>
    </source>
</evidence>
<sequence>MICSTKSGSNWLDRLRFNKGIPTDDDLDLDSFLLRIAAHSHSPHTRPIHPTNNPVRKCPTVTHDPPLSALLAELFNPGTNLTLISKKCPRKQTNPKIFLASSATTSSHAPAGGDADAAVVVEDRGEEGDEGDEDLKGFTRSEVTVIDTSCPAWKVDKFLFRKNSVWKIRERKPKNKFFAKKKSKTSHEIDIHGIGTTKDNVVNIGGEKPVKKLKVI</sequence>
<dbReference type="Proteomes" id="UP000087171">
    <property type="component" value="Chromosome Ca5"/>
</dbReference>
<dbReference type="RefSeq" id="XP_004502757.1">
    <property type="nucleotide sequence ID" value="XM_004502700.3"/>
</dbReference>
<dbReference type="OrthoDB" id="684590at2759"/>
<gene>
    <name evidence="2" type="primary">LOC101513070</name>
</gene>
<dbReference type="eggNOG" id="ENOG502RZPQ">
    <property type="taxonomic scope" value="Eukaryota"/>
</dbReference>
<evidence type="ECO:0000313" key="1">
    <source>
        <dbReference type="Proteomes" id="UP000087171"/>
    </source>
</evidence>
<dbReference type="PANTHER" id="PTHR37258:SF1">
    <property type="entry name" value="FANTOM PROTEIN"/>
    <property type="match status" value="1"/>
</dbReference>
<reference evidence="1" key="1">
    <citation type="journal article" date="2013" name="Nat. Biotechnol.">
        <title>Draft genome sequence of chickpea (Cicer arietinum) provides a resource for trait improvement.</title>
        <authorList>
            <person name="Varshney R.K."/>
            <person name="Song C."/>
            <person name="Saxena R.K."/>
            <person name="Azam S."/>
            <person name="Yu S."/>
            <person name="Sharpe A.G."/>
            <person name="Cannon S."/>
            <person name="Baek J."/>
            <person name="Rosen B.D."/>
            <person name="Tar'an B."/>
            <person name="Millan T."/>
            <person name="Zhang X."/>
            <person name="Ramsay L.D."/>
            <person name="Iwata A."/>
            <person name="Wang Y."/>
            <person name="Nelson W."/>
            <person name="Farmer A.D."/>
            <person name="Gaur P.M."/>
            <person name="Soderlund C."/>
            <person name="Penmetsa R.V."/>
            <person name="Xu C."/>
            <person name="Bharti A.K."/>
            <person name="He W."/>
            <person name="Winter P."/>
            <person name="Zhao S."/>
            <person name="Hane J.K."/>
            <person name="Carrasquilla-Garcia N."/>
            <person name="Condie J.A."/>
            <person name="Upadhyaya H.D."/>
            <person name="Luo M.C."/>
            <person name="Thudi M."/>
            <person name="Gowda C.L."/>
            <person name="Singh N.P."/>
            <person name="Lichtenzveig J."/>
            <person name="Gali K.K."/>
            <person name="Rubio J."/>
            <person name="Nadarajan N."/>
            <person name="Dolezel J."/>
            <person name="Bansal K.C."/>
            <person name="Xu X."/>
            <person name="Edwards D."/>
            <person name="Zhang G."/>
            <person name="Kahl G."/>
            <person name="Gil J."/>
            <person name="Singh K.B."/>
            <person name="Datta S.K."/>
            <person name="Jackson S.A."/>
            <person name="Wang J."/>
            <person name="Cook D.R."/>
        </authorList>
    </citation>
    <scope>NUCLEOTIDE SEQUENCE [LARGE SCALE GENOMIC DNA]</scope>
    <source>
        <strain evidence="1">cv. CDC Frontier</strain>
    </source>
</reference>
<reference evidence="2" key="2">
    <citation type="submission" date="2025-08" db="UniProtKB">
        <authorList>
            <consortium name="RefSeq"/>
        </authorList>
    </citation>
    <scope>IDENTIFICATION</scope>
    <source>
        <tissue evidence="2">Etiolated seedlings</tissue>
    </source>
</reference>
<proteinExistence type="predicted"/>
<keyword evidence="1" id="KW-1185">Reference proteome</keyword>
<organism evidence="1 2">
    <name type="scientific">Cicer arietinum</name>
    <name type="common">Chickpea</name>
    <name type="synonym">Garbanzo</name>
    <dbReference type="NCBI Taxonomy" id="3827"/>
    <lineage>
        <taxon>Eukaryota</taxon>
        <taxon>Viridiplantae</taxon>
        <taxon>Streptophyta</taxon>
        <taxon>Embryophyta</taxon>
        <taxon>Tracheophyta</taxon>
        <taxon>Spermatophyta</taxon>
        <taxon>Magnoliopsida</taxon>
        <taxon>eudicotyledons</taxon>
        <taxon>Gunneridae</taxon>
        <taxon>Pentapetalae</taxon>
        <taxon>rosids</taxon>
        <taxon>fabids</taxon>
        <taxon>Fabales</taxon>
        <taxon>Fabaceae</taxon>
        <taxon>Papilionoideae</taxon>
        <taxon>50 kb inversion clade</taxon>
        <taxon>NPAAA clade</taxon>
        <taxon>Hologalegina</taxon>
        <taxon>IRL clade</taxon>
        <taxon>Cicereae</taxon>
        <taxon>Cicer</taxon>
    </lineage>
</organism>
<dbReference type="KEGG" id="cam:101513070"/>
<name>A0A1S2YDE5_CICAR</name>
<dbReference type="PANTHER" id="PTHR37258">
    <property type="entry name" value="FANTOM PROTEIN"/>
    <property type="match status" value="1"/>
</dbReference>
<dbReference type="AlphaFoldDB" id="A0A1S2YDE5"/>
<protein>
    <submittedName>
        <fullName evidence="2">Uncharacterized protein LOC101513070</fullName>
    </submittedName>
</protein>
<dbReference type="GeneID" id="101513070"/>
<dbReference type="STRING" id="3827.A0A1S2YDE5"/>
<dbReference type="PaxDb" id="3827-XP_004502756.1"/>
<accession>A0A1S2YDE5</accession>